<dbReference type="GO" id="GO:0033767">
    <property type="term" value="F:4-hydroxyacetophenone monooxygenase activity"/>
    <property type="evidence" value="ECO:0007669"/>
    <property type="project" value="UniProtKB-EC"/>
</dbReference>
<proteinExistence type="predicted"/>
<organism evidence="1 2">
    <name type="scientific">Mycolicibacterium chitae</name>
    <name type="common">Mycobacterium chitae</name>
    <dbReference type="NCBI Taxonomy" id="1792"/>
    <lineage>
        <taxon>Bacteria</taxon>
        <taxon>Bacillati</taxon>
        <taxon>Actinomycetota</taxon>
        <taxon>Actinomycetes</taxon>
        <taxon>Mycobacteriales</taxon>
        <taxon>Mycobacteriaceae</taxon>
        <taxon>Mycolicibacterium</taxon>
    </lineage>
</organism>
<dbReference type="Gene3D" id="3.50.50.60">
    <property type="entry name" value="FAD/NAD(P)-binding domain"/>
    <property type="match status" value="2"/>
</dbReference>
<gene>
    <name evidence="1" type="primary">hapE_6</name>
    <name evidence="1" type="ORF">NCTC10485_04596</name>
</gene>
<dbReference type="SUPFAM" id="SSF51905">
    <property type="entry name" value="FAD/NAD(P)-binding domain"/>
    <property type="match status" value="1"/>
</dbReference>
<keyword evidence="1" id="KW-0560">Oxidoreductase</keyword>
<keyword evidence="2" id="KW-1185">Reference proteome</keyword>
<dbReference type="OrthoDB" id="5168853at2"/>
<dbReference type="EMBL" id="LR134355">
    <property type="protein sequence ID" value="VEG50278.1"/>
    <property type="molecule type" value="Genomic_DNA"/>
</dbReference>
<dbReference type="PRINTS" id="PR00411">
    <property type="entry name" value="PNDRDTASEI"/>
</dbReference>
<dbReference type="Proteomes" id="UP000282551">
    <property type="component" value="Chromosome"/>
</dbReference>
<dbReference type="PRINTS" id="PR00368">
    <property type="entry name" value="FADPNR"/>
</dbReference>
<protein>
    <submittedName>
        <fullName evidence="1">Putative flavoprotein involved in K+ transport</fullName>
        <ecNumber evidence="1">1.14.13.84</ecNumber>
    </submittedName>
</protein>
<evidence type="ECO:0000313" key="2">
    <source>
        <dbReference type="Proteomes" id="UP000282551"/>
    </source>
</evidence>
<accession>A0A3S4RR26</accession>
<dbReference type="PANTHER" id="PTHR42877:SF4">
    <property type="entry name" value="FAD_NAD(P)-BINDING DOMAIN-CONTAINING PROTEIN-RELATED"/>
    <property type="match status" value="1"/>
</dbReference>
<evidence type="ECO:0000313" key="1">
    <source>
        <dbReference type="EMBL" id="VEG50278.1"/>
    </source>
</evidence>
<dbReference type="InterPro" id="IPR036188">
    <property type="entry name" value="FAD/NAD-bd_sf"/>
</dbReference>
<dbReference type="Pfam" id="PF13738">
    <property type="entry name" value="Pyr_redox_3"/>
    <property type="match status" value="1"/>
</dbReference>
<dbReference type="AlphaFoldDB" id="A0A3S4RR26"/>
<dbReference type="RefSeq" id="WP_126335834.1">
    <property type="nucleotide sequence ID" value="NZ_AP022604.1"/>
</dbReference>
<reference evidence="1 2" key="1">
    <citation type="submission" date="2018-12" db="EMBL/GenBank/DDBJ databases">
        <authorList>
            <consortium name="Pathogen Informatics"/>
        </authorList>
    </citation>
    <scope>NUCLEOTIDE SEQUENCE [LARGE SCALE GENOMIC DNA]</scope>
    <source>
        <strain evidence="1 2">NCTC10485</strain>
    </source>
</reference>
<name>A0A3S4RR26_MYCCI</name>
<sequence>MRNPHAGEPFTSSDAEIAAALADVSIPTLLLSCVHMSGDTTLLDGPLRPAGLFLNEVQGYMSEEDKAAARAVALDIIRDYRDRGCPEPAPIDPQLLKRMMDWLVCAEVPDEYVPMMLEEMGLDGRDARGAGHTSSRESRAEFPVVVIGCGQSGLLAAIRLQQAGIPYTVLEKNAGVGGTWWENTYPGARVDVGNHFYCYSFEPDDHWSEYFARQPELQSYFQTVLERHGIGDHVRFNTRVLDATWDEAAATWTVRIQGADGAEETLRARAVISAVGQLNTPHIPEFAGAESFAGPAFHTARWDHDVDLAGKDVALVGAGATGFQVAPAIADKVNRLTVFQRTAQWMFPNPNYHESVGPGVQWALRHLPFYGRWYRFLIFWPGCDTGLAAAKVDPDWPDQQRAISAANDLARMMFTEWITSQVDGDTDLLEKVLPDYPATGKRTLQDNGSWLRTLGRPHVELVRTPIDHVEPAAVVTADGTRHPADILVYATGFRVNDMLSSIRVYGRDGVELHDAWGERPAAYLGITVPGFPNFFCMYGPGTNLASGGSLIFHSECQIRYIMGCLDLLLAAGERAMTPRRECYDDWYARCQDELATLVWSQPSIEHSFYKDDNGRVHSLSPWRLVDYWAWTRTPDPADFEFA</sequence>
<dbReference type="PANTHER" id="PTHR42877">
    <property type="entry name" value="L-ORNITHINE N(5)-MONOOXYGENASE-RELATED"/>
    <property type="match status" value="1"/>
</dbReference>
<dbReference type="InterPro" id="IPR051209">
    <property type="entry name" value="FAD-bind_Monooxygenase_sf"/>
</dbReference>
<dbReference type="EC" id="1.14.13.84" evidence="1"/>